<name>A0A915DJI9_9BILA</name>
<evidence type="ECO:0000313" key="2">
    <source>
        <dbReference type="WBParaSite" id="jg20106"/>
    </source>
</evidence>
<dbReference type="WBParaSite" id="jg20106">
    <property type="protein sequence ID" value="jg20106"/>
    <property type="gene ID" value="jg20106"/>
</dbReference>
<reference evidence="2" key="1">
    <citation type="submission" date="2022-11" db="UniProtKB">
        <authorList>
            <consortium name="WormBaseParasite"/>
        </authorList>
    </citation>
    <scope>IDENTIFICATION</scope>
</reference>
<dbReference type="Proteomes" id="UP000887574">
    <property type="component" value="Unplaced"/>
</dbReference>
<accession>A0A915DJI9</accession>
<sequence length="110" mass="12381">MFSHAANAAVTSLDIAACVFLVESVDELLVNSEELNFPIENKVRAQDVNLVQKIEAFRNYRNSGKIVGLGGERKLEQVRLLYDAVGRLMLTVDIFGFYISWLVLECFHST</sequence>
<keyword evidence="1" id="KW-1185">Reference proteome</keyword>
<protein>
    <submittedName>
        <fullName evidence="2">Uncharacterized protein</fullName>
    </submittedName>
</protein>
<organism evidence="1 2">
    <name type="scientific">Ditylenchus dipsaci</name>
    <dbReference type="NCBI Taxonomy" id="166011"/>
    <lineage>
        <taxon>Eukaryota</taxon>
        <taxon>Metazoa</taxon>
        <taxon>Ecdysozoa</taxon>
        <taxon>Nematoda</taxon>
        <taxon>Chromadorea</taxon>
        <taxon>Rhabditida</taxon>
        <taxon>Tylenchina</taxon>
        <taxon>Tylenchomorpha</taxon>
        <taxon>Sphaerularioidea</taxon>
        <taxon>Anguinidae</taxon>
        <taxon>Anguininae</taxon>
        <taxon>Ditylenchus</taxon>
    </lineage>
</organism>
<dbReference type="AlphaFoldDB" id="A0A915DJI9"/>
<evidence type="ECO:0000313" key="1">
    <source>
        <dbReference type="Proteomes" id="UP000887574"/>
    </source>
</evidence>
<proteinExistence type="predicted"/>